<dbReference type="PANTHER" id="PTHR34427">
    <property type="entry name" value="DUF4283 DOMAIN PROTEIN"/>
    <property type="match status" value="1"/>
</dbReference>
<protein>
    <submittedName>
        <fullName evidence="1">DUF4283 domain protein</fullName>
    </submittedName>
</protein>
<comment type="caution">
    <text evidence="1">The sequence shown here is derived from an EMBL/GenBank/DDBJ whole genome shotgun (WGS) entry which is preliminary data.</text>
</comment>
<sequence>VDKGGRRFGFVKFLEVQEVEALSQRMQDVWIGSFLLRVNKSRFNRNEESKRSDILAQPVQKILREEGEGSIQQGRSFKSALVKHHGVLEDRDTLLAVPEEVLQVEVDDLVLKELEKSYVGVLAIDVEVRHIKTTLYMEGFAHISVTDMGRNKVLLFSPKSGELEALCKARTDWLCYYFKEVKPWSPSNFVDRRVTWVKVFGIPLHVWGESLFKAIGGKYGEFFDFDESTTSRAKLDVARIKISTSFRGCIDDPVKIQALGSVFTIWIVEDKGLQPAFLHGSRFEEHECSWVESTNFPAEAMELGRQDCGGSLGVEEDDDRVDPLASQHHVDRELKHGNGDVSLGEVGIDQHQLCVSVNKVVAISGNKIQTSVRPETFVAAEDQVGRSLCDMEAKGDSFVGPNADGQGVTAMCLVGEVEKFGGGPEVLQSVHVEGLLWVPGLEVERAKFKFRSKSLPPNCAIGLSTARGENLCSERKTKETWGRSVSAKISVPKFIQLAEAVRESGVKQRRNRKAVVVHSCSDYGGDATQSSSVRGGKECSVVHDSSNGSILSLFCRGVDADAAKLLHIQKQVGFRYEDLDYDVVKVLVEDENRDRKKKADWEIRSGHQ</sequence>
<organism evidence="1 2">
    <name type="scientific">Trifolium medium</name>
    <dbReference type="NCBI Taxonomy" id="97028"/>
    <lineage>
        <taxon>Eukaryota</taxon>
        <taxon>Viridiplantae</taxon>
        <taxon>Streptophyta</taxon>
        <taxon>Embryophyta</taxon>
        <taxon>Tracheophyta</taxon>
        <taxon>Spermatophyta</taxon>
        <taxon>Magnoliopsida</taxon>
        <taxon>eudicotyledons</taxon>
        <taxon>Gunneridae</taxon>
        <taxon>Pentapetalae</taxon>
        <taxon>rosids</taxon>
        <taxon>fabids</taxon>
        <taxon>Fabales</taxon>
        <taxon>Fabaceae</taxon>
        <taxon>Papilionoideae</taxon>
        <taxon>50 kb inversion clade</taxon>
        <taxon>NPAAA clade</taxon>
        <taxon>Hologalegina</taxon>
        <taxon>IRL clade</taxon>
        <taxon>Trifolieae</taxon>
        <taxon>Trifolium</taxon>
    </lineage>
</organism>
<dbReference type="Proteomes" id="UP000265520">
    <property type="component" value="Unassembled WGS sequence"/>
</dbReference>
<dbReference type="PANTHER" id="PTHR34427:SF5">
    <property type="entry name" value="DUF4283 DOMAIN-CONTAINING PROTEIN"/>
    <property type="match status" value="1"/>
</dbReference>
<name>A0A392LWR1_9FABA</name>
<dbReference type="AlphaFoldDB" id="A0A392LWR1"/>
<feature type="non-terminal residue" evidence="1">
    <location>
        <position position="1"/>
    </location>
</feature>
<proteinExistence type="predicted"/>
<evidence type="ECO:0000313" key="1">
    <source>
        <dbReference type="EMBL" id="MCH79400.1"/>
    </source>
</evidence>
<reference evidence="1 2" key="1">
    <citation type="journal article" date="2018" name="Front. Plant Sci.">
        <title>Red Clover (Trifolium pratense) and Zigzag Clover (T. medium) - A Picture of Genomic Similarities and Differences.</title>
        <authorList>
            <person name="Dluhosova J."/>
            <person name="Istvanek J."/>
            <person name="Nedelnik J."/>
            <person name="Repkova J."/>
        </authorList>
    </citation>
    <scope>NUCLEOTIDE SEQUENCE [LARGE SCALE GENOMIC DNA]</scope>
    <source>
        <strain evidence="2">cv. 10/8</strain>
        <tissue evidence="1">Leaf</tissue>
    </source>
</reference>
<evidence type="ECO:0000313" key="2">
    <source>
        <dbReference type="Proteomes" id="UP000265520"/>
    </source>
</evidence>
<accession>A0A392LWR1</accession>
<dbReference type="EMBL" id="LXQA010000090">
    <property type="protein sequence ID" value="MCH79400.1"/>
    <property type="molecule type" value="Genomic_DNA"/>
</dbReference>
<keyword evidence="2" id="KW-1185">Reference proteome</keyword>
<gene>
    <name evidence="1" type="ORF">A2U01_0000149</name>
</gene>